<accession>Q0W7P3</accession>
<protein>
    <submittedName>
        <fullName evidence="3">Uncharacterized protein</fullName>
    </submittedName>
</protein>
<feature type="transmembrane region" description="Helical" evidence="2">
    <location>
        <begin position="9"/>
        <end position="29"/>
    </location>
</feature>
<name>Q0W7P3_METAR</name>
<dbReference type="eggNOG" id="arCOG11699">
    <property type="taxonomic scope" value="Archaea"/>
</dbReference>
<keyword evidence="2" id="KW-1133">Transmembrane helix</keyword>
<sequence length="280" mass="29878">MKPGIRHGLLILTGLAAVLFIIFFTAYGLTTYGSIRGIVGSIAAETDQAASLHNQYVAMIGHFSGNHGDTFTYRFGGLPVSVDRSEVGTLDEAGTLNLLLDMYTANIYHVKFSTGLMGKVSSLFNADANFACSLLALIAFAAFICLAIASVLPYWEGSLGKKLKDEGLVIIAFCALAFFVFLIAPALIKSMIWGAIPSSDVARDIIRIIESRIVSSLLLDDILVALVGALIFAIGYVVDKNAGSGIAPKTRQENARRPAQPPAQPKGGQQPPQKPKYKGL</sequence>
<keyword evidence="2" id="KW-0812">Transmembrane</keyword>
<evidence type="ECO:0000256" key="2">
    <source>
        <dbReference type="SAM" id="Phobius"/>
    </source>
</evidence>
<dbReference type="KEGG" id="rci:RCIX97"/>
<feature type="region of interest" description="Disordered" evidence="1">
    <location>
        <begin position="244"/>
        <end position="280"/>
    </location>
</feature>
<feature type="transmembrane region" description="Helical" evidence="2">
    <location>
        <begin position="222"/>
        <end position="239"/>
    </location>
</feature>
<feature type="transmembrane region" description="Helical" evidence="2">
    <location>
        <begin position="128"/>
        <end position="155"/>
    </location>
</feature>
<evidence type="ECO:0000313" key="3">
    <source>
        <dbReference type="EMBL" id="CAJ35600.1"/>
    </source>
</evidence>
<feature type="transmembrane region" description="Helical" evidence="2">
    <location>
        <begin position="167"/>
        <end position="188"/>
    </location>
</feature>
<evidence type="ECO:0000313" key="4">
    <source>
        <dbReference type="Proteomes" id="UP000000663"/>
    </source>
</evidence>
<organism evidence="3 4">
    <name type="scientific">Methanocella arvoryzae (strain DSM 22066 / NBRC 105507 / MRE50)</name>
    <dbReference type="NCBI Taxonomy" id="351160"/>
    <lineage>
        <taxon>Archaea</taxon>
        <taxon>Methanobacteriati</taxon>
        <taxon>Methanobacteriota</taxon>
        <taxon>Stenosarchaea group</taxon>
        <taxon>Methanomicrobia</taxon>
        <taxon>Methanocellales</taxon>
        <taxon>Methanocellaceae</taxon>
        <taxon>Methanocella</taxon>
    </lineage>
</organism>
<proteinExistence type="predicted"/>
<dbReference type="RefSeq" id="WP_012036895.1">
    <property type="nucleotide sequence ID" value="NC_009464.1"/>
</dbReference>
<reference evidence="3 4" key="1">
    <citation type="journal article" date="2006" name="Science">
        <title>Genome of rice cluster I archaea -- the key methane producers in the rice rhizosphere.</title>
        <authorList>
            <person name="Erkel C."/>
            <person name="Kube M."/>
            <person name="Reinhardt R."/>
            <person name="Liesack W."/>
        </authorList>
    </citation>
    <scope>NUCLEOTIDE SEQUENCE [LARGE SCALE GENOMIC DNA]</scope>
    <source>
        <strain evidence="4">DSM 22066 / NBRC 105507 / MRE50</strain>
    </source>
</reference>
<dbReference type="GeneID" id="5143964"/>
<gene>
    <name evidence="3" type="ORF">RCIX97</name>
</gene>
<evidence type="ECO:0000256" key="1">
    <source>
        <dbReference type="SAM" id="MobiDB-lite"/>
    </source>
</evidence>
<keyword evidence="4" id="KW-1185">Reference proteome</keyword>
<dbReference type="OrthoDB" id="381370at2157"/>
<keyword evidence="2" id="KW-0472">Membrane</keyword>
<dbReference type="PATRIC" id="fig|351160.9.peg.2637"/>
<dbReference type="Proteomes" id="UP000000663">
    <property type="component" value="Chromosome"/>
</dbReference>
<dbReference type="AlphaFoldDB" id="Q0W7P3"/>
<dbReference type="EMBL" id="AM114193">
    <property type="protein sequence ID" value="CAJ35600.1"/>
    <property type="molecule type" value="Genomic_DNA"/>
</dbReference>